<sequence length="140" mass="14549">MYTAILVPTDGSKAARRAAEHAVALAAEHGATVHALYAVDMGAVDFVAVPSDIGESGGRMRAKGEKFVGEVAELAESAGVDCLTVVKKGSPEDVIARYVAEGSIDLVVMGKRGRGDPDKPLFGSTTKRVIGRVDVPVQTL</sequence>
<dbReference type="PANTHER" id="PTHR46268">
    <property type="entry name" value="STRESS RESPONSE PROTEIN NHAX"/>
    <property type="match status" value="1"/>
</dbReference>
<comment type="caution">
    <text evidence="3">The sequence shown here is derived from an EMBL/GenBank/DDBJ whole genome shotgun (WGS) entry which is preliminary data.</text>
</comment>
<name>A0ABD5PGG0_9EURY</name>
<dbReference type="PRINTS" id="PR01438">
    <property type="entry name" value="UNVRSLSTRESS"/>
</dbReference>
<dbReference type="InterPro" id="IPR006015">
    <property type="entry name" value="Universal_stress_UspA"/>
</dbReference>
<dbReference type="CDD" id="cd00293">
    <property type="entry name" value="USP-like"/>
    <property type="match status" value="1"/>
</dbReference>
<dbReference type="Proteomes" id="UP001595921">
    <property type="component" value="Unassembled WGS sequence"/>
</dbReference>
<organism evidence="3 4">
    <name type="scientific">Halobium salinum</name>
    <dbReference type="NCBI Taxonomy" id="1364940"/>
    <lineage>
        <taxon>Archaea</taxon>
        <taxon>Methanobacteriati</taxon>
        <taxon>Methanobacteriota</taxon>
        <taxon>Stenosarchaea group</taxon>
        <taxon>Halobacteria</taxon>
        <taxon>Halobacteriales</taxon>
        <taxon>Haloferacaceae</taxon>
        <taxon>Halobium</taxon>
    </lineage>
</organism>
<keyword evidence="4" id="KW-1185">Reference proteome</keyword>
<dbReference type="InterPro" id="IPR014729">
    <property type="entry name" value="Rossmann-like_a/b/a_fold"/>
</dbReference>
<evidence type="ECO:0000313" key="4">
    <source>
        <dbReference type="Proteomes" id="UP001595921"/>
    </source>
</evidence>
<dbReference type="RefSeq" id="WP_267621120.1">
    <property type="nucleotide sequence ID" value="NZ_JAODIW010000006.1"/>
</dbReference>
<dbReference type="InterPro" id="IPR006016">
    <property type="entry name" value="UspA"/>
</dbReference>
<dbReference type="Gene3D" id="3.40.50.620">
    <property type="entry name" value="HUPs"/>
    <property type="match status" value="1"/>
</dbReference>
<dbReference type="AlphaFoldDB" id="A0ABD5PGG0"/>
<dbReference type="SUPFAM" id="SSF52402">
    <property type="entry name" value="Adenine nucleotide alpha hydrolases-like"/>
    <property type="match status" value="1"/>
</dbReference>
<gene>
    <name evidence="3" type="ORF">ACFO0N_18105</name>
</gene>
<comment type="similarity">
    <text evidence="1">Belongs to the universal stress protein A family.</text>
</comment>
<proteinExistence type="inferred from homology"/>
<evidence type="ECO:0000313" key="3">
    <source>
        <dbReference type="EMBL" id="MFC4359863.1"/>
    </source>
</evidence>
<evidence type="ECO:0000259" key="2">
    <source>
        <dbReference type="Pfam" id="PF00582"/>
    </source>
</evidence>
<evidence type="ECO:0000256" key="1">
    <source>
        <dbReference type="ARBA" id="ARBA00008791"/>
    </source>
</evidence>
<feature type="domain" description="UspA" evidence="2">
    <location>
        <begin position="1"/>
        <end position="137"/>
    </location>
</feature>
<dbReference type="EMBL" id="JBHSDS010000008">
    <property type="protein sequence ID" value="MFC4359863.1"/>
    <property type="molecule type" value="Genomic_DNA"/>
</dbReference>
<dbReference type="PANTHER" id="PTHR46268:SF6">
    <property type="entry name" value="UNIVERSAL STRESS PROTEIN UP12"/>
    <property type="match status" value="1"/>
</dbReference>
<dbReference type="Pfam" id="PF00582">
    <property type="entry name" value="Usp"/>
    <property type="match status" value="1"/>
</dbReference>
<accession>A0ABD5PGG0</accession>
<protein>
    <submittedName>
        <fullName evidence="3">Universal stress protein</fullName>
    </submittedName>
</protein>
<reference evidence="3 4" key="1">
    <citation type="journal article" date="2019" name="Int. J. Syst. Evol. Microbiol.">
        <title>The Global Catalogue of Microorganisms (GCM) 10K type strain sequencing project: providing services to taxonomists for standard genome sequencing and annotation.</title>
        <authorList>
            <consortium name="The Broad Institute Genomics Platform"/>
            <consortium name="The Broad Institute Genome Sequencing Center for Infectious Disease"/>
            <person name="Wu L."/>
            <person name="Ma J."/>
        </authorList>
    </citation>
    <scope>NUCLEOTIDE SEQUENCE [LARGE SCALE GENOMIC DNA]</scope>
    <source>
        <strain evidence="3 4">CGMCC 1.12553</strain>
    </source>
</reference>